<gene>
    <name evidence="1" type="ORF">LOY88_002268</name>
</gene>
<reference evidence="1" key="1">
    <citation type="journal article" date="2022" name="bioRxiv">
        <title>Population genetic analysis of Ophidiomyces ophidiicola, the causative agent of snake fungal disease, indicates recent introductions to the USA.</title>
        <authorList>
            <person name="Ladner J.T."/>
            <person name="Palmer J.M."/>
            <person name="Ettinger C.L."/>
            <person name="Stajich J.E."/>
            <person name="Farrell T.M."/>
            <person name="Glorioso B.M."/>
            <person name="Lawson B."/>
            <person name="Price S.J."/>
            <person name="Stengle A.G."/>
            <person name="Grear D.A."/>
            <person name="Lorch J.M."/>
        </authorList>
    </citation>
    <scope>NUCLEOTIDE SEQUENCE</scope>
    <source>
        <strain evidence="1">NWHC 24266-5</strain>
    </source>
</reference>
<protein>
    <submittedName>
        <fullName evidence="1">Uncharacterized protein</fullName>
    </submittedName>
</protein>
<comment type="caution">
    <text evidence="1">The sequence shown here is derived from an EMBL/GenBank/DDBJ whole genome shotgun (WGS) entry which is preliminary data.</text>
</comment>
<sequence>MTTPQESQEPHYVFKSWLDAAVFADEKIWGPLPDVVSTQGQYLKPRPETPAIEQHYDPAFVRDLEIHLDGLLYCQLLRREKYGDTADEWPPSHTPPEIKEKWMTKREEEMKIRQALLEIPTPEEEELILKLQPISTKKRKQQDSSPITNPCLGPLPLDTIRLLLGTAPRKKSARPSHSPNTPS</sequence>
<accession>A0ACB8V032</accession>
<proteinExistence type="predicted"/>
<evidence type="ECO:0000313" key="1">
    <source>
        <dbReference type="EMBL" id="KAI2389111.1"/>
    </source>
</evidence>
<organism evidence="1">
    <name type="scientific">Ophidiomyces ophidiicola</name>
    <dbReference type="NCBI Taxonomy" id="1387563"/>
    <lineage>
        <taxon>Eukaryota</taxon>
        <taxon>Fungi</taxon>
        <taxon>Dikarya</taxon>
        <taxon>Ascomycota</taxon>
        <taxon>Pezizomycotina</taxon>
        <taxon>Eurotiomycetes</taxon>
        <taxon>Eurotiomycetidae</taxon>
        <taxon>Onygenales</taxon>
        <taxon>Onygenaceae</taxon>
        <taxon>Ophidiomyces</taxon>
    </lineage>
</organism>
<name>A0ACB8V032_9EURO</name>
<dbReference type="EMBL" id="JALBCA010000026">
    <property type="protein sequence ID" value="KAI2389111.1"/>
    <property type="molecule type" value="Genomic_DNA"/>
</dbReference>